<evidence type="ECO:0000256" key="6">
    <source>
        <dbReference type="PIRSR" id="PIRSR604450-51"/>
    </source>
</evidence>
<dbReference type="Pfam" id="PF14821">
    <property type="entry name" value="Thr_synth_N"/>
    <property type="match status" value="1"/>
</dbReference>
<dbReference type="InterPro" id="IPR036052">
    <property type="entry name" value="TrpB-like_PALP_sf"/>
</dbReference>
<sequence length="471" mass="51996">MKYHSTRGQAPIADFADVVLTGLARDGGLYVPESYPQFSSDQWRQLRGQSYQAVALAVMAPFVEGAIQPDILKTLIDDTYASFRHQAIAPLKQLDTNHFLLELFHGPTLAFKDYALQLLGRLFDHFLQERGQRLTILGATSGDTGSAAIEACRDKDTIELFMLHPLSRTSEIQRKQMTTVLSKNIHNIALKGPFDECQTIVKALFGDLEFRDRYQLSAVNSINWARILAQVVYYVYAALSLGAPERPVSFVVPTGNFGNVFAAYVAKRMGLPIRKLAVGTNKNDILTRFFDSGKMRTDTVCPSLSPSMDIQISSNFERLLFDAFNRDAARLAATMATFENTGTFSVSPEVLSALRQTFIGGRLDDVGITAVIRDTYQRTGELIDPHTAVACAPHLLQHLMAQEPGTAVVSLACAHPAKFPDAVKTATDLSPALPAFLGNLFEREERLTVLESDRAAVKAFVEERLMAKQSV</sequence>
<dbReference type="SUPFAM" id="SSF53686">
    <property type="entry name" value="Tryptophan synthase beta subunit-like PLP-dependent enzymes"/>
    <property type="match status" value="1"/>
</dbReference>
<keyword evidence="3 6" id="KW-0663">Pyridoxal phosphate</keyword>
<evidence type="ECO:0000313" key="10">
    <source>
        <dbReference type="Proteomes" id="UP000636505"/>
    </source>
</evidence>
<dbReference type="RefSeq" id="WP_193910797.1">
    <property type="nucleotide sequence ID" value="NZ_JADEXG010000062.1"/>
</dbReference>
<dbReference type="EMBL" id="JADEXG010000062">
    <property type="protein sequence ID" value="MBE9079638.1"/>
    <property type="molecule type" value="Genomic_DNA"/>
</dbReference>
<dbReference type="Proteomes" id="UP000636505">
    <property type="component" value="Unassembled WGS sequence"/>
</dbReference>
<evidence type="ECO:0000256" key="4">
    <source>
        <dbReference type="ARBA" id="ARBA00023239"/>
    </source>
</evidence>
<proteinExistence type="inferred from homology"/>
<evidence type="ECO:0000313" key="9">
    <source>
        <dbReference type="EMBL" id="MBE9079638.1"/>
    </source>
</evidence>
<dbReference type="Pfam" id="PF24857">
    <property type="entry name" value="THR4_C"/>
    <property type="match status" value="1"/>
</dbReference>
<keyword evidence="10" id="KW-1185">Reference proteome</keyword>
<dbReference type="PANTHER" id="PTHR42690">
    <property type="entry name" value="THREONINE SYNTHASE FAMILY MEMBER"/>
    <property type="match status" value="1"/>
</dbReference>
<dbReference type="InterPro" id="IPR037158">
    <property type="entry name" value="Thr_synth_N_sf"/>
</dbReference>
<evidence type="ECO:0000259" key="7">
    <source>
        <dbReference type="Pfam" id="PF00291"/>
    </source>
</evidence>
<gene>
    <name evidence="9" type="ORF">IQ241_20465</name>
</gene>
<dbReference type="GO" id="GO:0009088">
    <property type="term" value="P:threonine biosynthetic process"/>
    <property type="evidence" value="ECO:0007669"/>
    <property type="project" value="UniProtKB-UniRule"/>
</dbReference>
<comment type="similarity">
    <text evidence="2">Belongs to the threonine synthase family.</text>
</comment>
<feature type="domain" description="Tryptophan synthase beta chain-like PALP" evidence="7">
    <location>
        <begin position="93"/>
        <end position="326"/>
    </location>
</feature>
<dbReference type="Gene3D" id="3.40.50.1100">
    <property type="match status" value="2"/>
</dbReference>
<dbReference type="Pfam" id="PF00291">
    <property type="entry name" value="PALP"/>
    <property type="match status" value="1"/>
</dbReference>
<dbReference type="EC" id="4.2.3.1" evidence="5"/>
<dbReference type="PANTHER" id="PTHR42690:SF1">
    <property type="entry name" value="THREONINE SYNTHASE-LIKE 2"/>
    <property type="match status" value="1"/>
</dbReference>
<feature type="modified residue" description="N6-(pyridoxal phosphate)lysine" evidence="6">
    <location>
        <position position="112"/>
    </location>
</feature>
<dbReference type="InterPro" id="IPR001926">
    <property type="entry name" value="TrpB-like_PALP"/>
</dbReference>
<comment type="cofactor">
    <cofactor evidence="1 6">
        <name>pyridoxal 5'-phosphate</name>
        <dbReference type="ChEBI" id="CHEBI:597326"/>
    </cofactor>
</comment>
<evidence type="ECO:0000256" key="2">
    <source>
        <dbReference type="ARBA" id="ARBA00005517"/>
    </source>
</evidence>
<dbReference type="InterPro" id="IPR004450">
    <property type="entry name" value="Thr_synthase-like"/>
</dbReference>
<dbReference type="Gene3D" id="3.90.1380.10">
    <property type="entry name" value="Threonine synthase, N-terminal domain"/>
    <property type="match status" value="1"/>
</dbReference>
<comment type="caution">
    <text evidence="9">The sequence shown here is derived from an EMBL/GenBank/DDBJ whole genome shotgun (WGS) entry which is preliminary data.</text>
</comment>
<dbReference type="InterPro" id="IPR051166">
    <property type="entry name" value="Threonine_Synthase"/>
</dbReference>
<feature type="domain" description="Threonine synthase N-terminal" evidence="8">
    <location>
        <begin position="2"/>
        <end position="80"/>
    </location>
</feature>
<name>A0A8J7AXY2_9CYAN</name>
<dbReference type="GO" id="GO:0004795">
    <property type="term" value="F:threonine synthase activity"/>
    <property type="evidence" value="ECO:0007669"/>
    <property type="project" value="UniProtKB-UniRule"/>
</dbReference>
<evidence type="ECO:0000256" key="5">
    <source>
        <dbReference type="NCBIfam" id="TIGR00260"/>
    </source>
</evidence>
<reference evidence="9" key="1">
    <citation type="submission" date="2020-10" db="EMBL/GenBank/DDBJ databases">
        <authorList>
            <person name="Castelo-Branco R."/>
            <person name="Eusebio N."/>
            <person name="Adriana R."/>
            <person name="Vieira A."/>
            <person name="Brugerolle De Fraissinette N."/>
            <person name="Rezende De Castro R."/>
            <person name="Schneider M.P."/>
            <person name="Vasconcelos V."/>
            <person name="Leao P.N."/>
        </authorList>
    </citation>
    <scope>NUCLEOTIDE SEQUENCE</scope>
    <source>
        <strain evidence="9">LEGE 07310</strain>
    </source>
</reference>
<dbReference type="CDD" id="cd01560">
    <property type="entry name" value="Thr-synth_2"/>
    <property type="match status" value="1"/>
</dbReference>
<evidence type="ECO:0000256" key="3">
    <source>
        <dbReference type="ARBA" id="ARBA00022898"/>
    </source>
</evidence>
<dbReference type="InterPro" id="IPR029144">
    <property type="entry name" value="Thr_synth_N"/>
</dbReference>
<keyword evidence="4 9" id="KW-0456">Lyase</keyword>
<protein>
    <recommendedName>
        <fullName evidence="5">Threonine synthase</fullName>
        <ecNumber evidence="5">4.2.3.1</ecNumber>
    </recommendedName>
</protein>
<evidence type="ECO:0000256" key="1">
    <source>
        <dbReference type="ARBA" id="ARBA00001933"/>
    </source>
</evidence>
<organism evidence="9 10">
    <name type="scientific">Vasconcelosia minhoensis LEGE 07310</name>
    <dbReference type="NCBI Taxonomy" id="915328"/>
    <lineage>
        <taxon>Bacteria</taxon>
        <taxon>Bacillati</taxon>
        <taxon>Cyanobacteriota</taxon>
        <taxon>Cyanophyceae</taxon>
        <taxon>Nodosilineales</taxon>
        <taxon>Cymatolegaceae</taxon>
        <taxon>Vasconcelosia</taxon>
        <taxon>Vasconcelosia minhoensis</taxon>
    </lineage>
</organism>
<evidence type="ECO:0000259" key="8">
    <source>
        <dbReference type="Pfam" id="PF14821"/>
    </source>
</evidence>
<dbReference type="AlphaFoldDB" id="A0A8J7AXY2"/>
<dbReference type="NCBIfam" id="TIGR00260">
    <property type="entry name" value="thrC"/>
    <property type="match status" value="1"/>
</dbReference>
<accession>A0A8J7AXY2</accession>